<keyword evidence="3" id="KW-1185">Reference proteome</keyword>
<evidence type="ECO:0000313" key="1">
    <source>
        <dbReference type="EMBL" id="GAN63457.1"/>
    </source>
</evidence>
<dbReference type="Proteomes" id="UP000321104">
    <property type="component" value="Unassembled WGS sequence"/>
</dbReference>
<reference evidence="2 4" key="2">
    <citation type="submission" date="2019-07" db="EMBL/GenBank/DDBJ databases">
        <title>Whole genome shotgun sequence of Acetobacter indonesiensis NBRC 16471.</title>
        <authorList>
            <person name="Hosoyama A."/>
            <person name="Uohara A."/>
            <person name="Ohji S."/>
            <person name="Ichikawa N."/>
        </authorList>
    </citation>
    <scope>NUCLEOTIDE SEQUENCE [LARGE SCALE GENOMIC DNA]</scope>
    <source>
        <strain evidence="2 4">NBRC 16471</strain>
    </source>
</reference>
<evidence type="ECO:0008006" key="5">
    <source>
        <dbReference type="Google" id="ProtNLM"/>
    </source>
</evidence>
<name>A0A6N3TAM2_9PROT</name>
<comment type="caution">
    <text evidence="2">The sequence shown here is derived from an EMBL/GenBank/DDBJ whole genome shotgun (WGS) entry which is preliminary data.</text>
</comment>
<accession>A0A6N3TAM2</accession>
<evidence type="ECO:0000313" key="4">
    <source>
        <dbReference type="Proteomes" id="UP000321104"/>
    </source>
</evidence>
<organism evidence="2 4">
    <name type="scientific">Acetobacter indonesiensis</name>
    <dbReference type="NCBI Taxonomy" id="104101"/>
    <lineage>
        <taxon>Bacteria</taxon>
        <taxon>Pseudomonadati</taxon>
        <taxon>Pseudomonadota</taxon>
        <taxon>Alphaproteobacteria</taxon>
        <taxon>Acetobacterales</taxon>
        <taxon>Acetobacteraceae</taxon>
        <taxon>Acetobacter</taxon>
    </lineage>
</organism>
<gene>
    <name evidence="1" type="ORF">Abin_028_002</name>
    <name evidence="2" type="ORF">AIN02nite_29740</name>
</gene>
<dbReference type="AlphaFoldDB" id="A0A6N3TAM2"/>
<proteinExistence type="predicted"/>
<sequence>MDDFVIRIWHEGNPGNILPMYLSALKMKEILGFGKISHVDISMFGINLPDVDLSLLKGGFHDEYHSNGKRYGYVPFHGLRKHIRNSDADFLSLEGLCQNINNFPNRLHFDYDNHFPFSEKNTEGGGEGDLVINIRGGEILAGISPLYPMLPIEFYKFLEQKTGKNVIFCGQLDDSVYMAELKKAFPKATWRPSQGAALDFDFIRRSKHIVPCLSTFSWFAAWMSHATRIYFPVAGVLNPAQHFYGNMLPINDDRYEFYLFPIFDALSIENYREYLDPIKSMWFYISHKDLEKATENRSSNIDNYLLSMNIDDVIDVYSEYKNEYNNWGVKGVINMYLREGFFKNIRTLKIDRSFYTRKYPLAALDISNGNFENEFEHYVMKGQFQNYLRYNE</sequence>
<dbReference type="EMBL" id="BAMW01000028">
    <property type="protein sequence ID" value="GAN63457.1"/>
    <property type="molecule type" value="Genomic_DNA"/>
</dbReference>
<dbReference type="Proteomes" id="UP000032673">
    <property type="component" value="Unassembled WGS sequence"/>
</dbReference>
<protein>
    <recommendedName>
        <fullName evidence="5">Glycosyl transferase</fullName>
    </recommendedName>
</protein>
<reference evidence="1 3" key="1">
    <citation type="submission" date="2012-11" db="EMBL/GenBank/DDBJ databases">
        <title>Whole genome sequence of Acetobacter indonesiensis 5H-1.</title>
        <authorList>
            <person name="Azuma Y."/>
            <person name="Higashiura N."/>
            <person name="Hirakawa H."/>
            <person name="Matsushita K."/>
        </authorList>
    </citation>
    <scope>NUCLEOTIDE SEQUENCE [LARGE SCALE GENOMIC DNA]</scope>
    <source>
        <strain evidence="1 3">5H-1</strain>
    </source>
</reference>
<dbReference type="RefSeq" id="WP_048846005.1">
    <property type="nucleotide sequence ID" value="NZ_BAMW01000028.1"/>
</dbReference>
<dbReference type="EMBL" id="BJXQ01000062">
    <property type="protein sequence ID" value="GEN04949.1"/>
    <property type="molecule type" value="Genomic_DNA"/>
</dbReference>
<evidence type="ECO:0000313" key="2">
    <source>
        <dbReference type="EMBL" id="GEN04949.1"/>
    </source>
</evidence>
<evidence type="ECO:0000313" key="3">
    <source>
        <dbReference type="Proteomes" id="UP000032673"/>
    </source>
</evidence>